<reference evidence="1 2" key="1">
    <citation type="journal article" date="2018" name="IMA Fungus">
        <title>IMA Genome-F 9: Draft genome sequence of Annulohypoxylon stygium, Aspergillus mulundensis, Berkeleyomyces basicola (syn. Thielaviopsis basicola), Ceratocystis smalleyi, two Cercospora beticola strains, Coleophoma cylindrospora, Fusarium fracticaudum, Phialophora cf. hyalina, and Morchella septimelata.</title>
        <authorList>
            <person name="Wingfield B.D."/>
            <person name="Bills G.F."/>
            <person name="Dong Y."/>
            <person name="Huang W."/>
            <person name="Nel W.J."/>
            <person name="Swalarsk-Parry B.S."/>
            <person name="Vaghefi N."/>
            <person name="Wilken P.M."/>
            <person name="An Z."/>
            <person name="de Beer Z.W."/>
            <person name="De Vos L."/>
            <person name="Chen L."/>
            <person name="Duong T.A."/>
            <person name="Gao Y."/>
            <person name="Hammerbacher A."/>
            <person name="Kikkert J.R."/>
            <person name="Li Y."/>
            <person name="Li H."/>
            <person name="Li K."/>
            <person name="Li Q."/>
            <person name="Liu X."/>
            <person name="Ma X."/>
            <person name="Naidoo K."/>
            <person name="Pethybridge S.J."/>
            <person name="Sun J."/>
            <person name="Steenkamp E.T."/>
            <person name="van der Nest M.A."/>
            <person name="van Wyk S."/>
            <person name="Wingfield M.J."/>
            <person name="Xiong C."/>
            <person name="Yue Q."/>
            <person name="Zhang X."/>
        </authorList>
    </citation>
    <scope>NUCLEOTIDE SEQUENCE [LARGE SCALE GENOMIC DNA]</scope>
    <source>
        <strain evidence="1 2">DSM 5745</strain>
    </source>
</reference>
<dbReference type="STRING" id="1810919.A0A3D8SVE4"/>
<proteinExistence type="predicted"/>
<accession>A0A3D8SVE4</accession>
<dbReference type="OrthoDB" id="4497426at2759"/>
<evidence type="ECO:0000313" key="1">
    <source>
        <dbReference type="EMBL" id="RDW90255.1"/>
    </source>
</evidence>
<comment type="caution">
    <text evidence="1">The sequence shown here is derived from an EMBL/GenBank/DDBJ whole genome shotgun (WGS) entry which is preliminary data.</text>
</comment>
<name>A0A3D8SVE4_9EURO</name>
<dbReference type="Proteomes" id="UP000256690">
    <property type="component" value="Unassembled WGS sequence"/>
</dbReference>
<dbReference type="RefSeq" id="XP_026607209.1">
    <property type="nucleotide sequence ID" value="XM_026744046.1"/>
</dbReference>
<keyword evidence="2" id="KW-1185">Reference proteome</keyword>
<gene>
    <name evidence="1" type="ORF">DSM5745_02030</name>
</gene>
<dbReference type="GeneID" id="38112400"/>
<evidence type="ECO:0000313" key="2">
    <source>
        <dbReference type="Proteomes" id="UP000256690"/>
    </source>
</evidence>
<organism evidence="1 2">
    <name type="scientific">Aspergillus mulundensis</name>
    <dbReference type="NCBI Taxonomy" id="1810919"/>
    <lineage>
        <taxon>Eukaryota</taxon>
        <taxon>Fungi</taxon>
        <taxon>Dikarya</taxon>
        <taxon>Ascomycota</taxon>
        <taxon>Pezizomycotina</taxon>
        <taxon>Eurotiomycetes</taxon>
        <taxon>Eurotiomycetidae</taxon>
        <taxon>Eurotiales</taxon>
        <taxon>Aspergillaceae</taxon>
        <taxon>Aspergillus</taxon>
        <taxon>Aspergillus subgen. Nidulantes</taxon>
    </lineage>
</organism>
<protein>
    <submittedName>
        <fullName evidence="1">Uncharacterized protein</fullName>
    </submittedName>
</protein>
<sequence length="218" mass="23660">MDTTDPYRIGGPGKLPPWPITTGPSIGDNANLPPAADDLVLELLKTSGIIWENIYMCTRITEGQRASAADNTLYIRAPLEDHNKAVSLLEALLECLPGKGYAGKVEIVDPRAISGYKTFPPTLFQEQQEGWEDTLTLVTAALAKAGVDWQTVYAANRGYWEEVSRPAVVVKASCADVQDHPEITRLRAELGERGFLLEILGASGLWGVLGPSRSDVLD</sequence>
<dbReference type="EMBL" id="PVWQ01000002">
    <property type="protein sequence ID" value="RDW90255.1"/>
    <property type="molecule type" value="Genomic_DNA"/>
</dbReference>
<dbReference type="AlphaFoldDB" id="A0A3D8SVE4"/>